<dbReference type="InterPro" id="IPR036691">
    <property type="entry name" value="Endo/exonu/phosph_ase_sf"/>
</dbReference>
<dbReference type="SUPFAM" id="SSF56219">
    <property type="entry name" value="DNase I-like"/>
    <property type="match status" value="1"/>
</dbReference>
<accession>A0ABR2AUV8</accession>
<protein>
    <submittedName>
        <fullName evidence="1">Uncharacterized protein</fullName>
    </submittedName>
</protein>
<proteinExistence type="predicted"/>
<reference evidence="1 2" key="1">
    <citation type="journal article" date="2024" name="G3 (Bethesda)">
        <title>Genome assembly of Hibiscus sabdariffa L. provides insights into metabolisms of medicinal natural products.</title>
        <authorList>
            <person name="Kim T."/>
        </authorList>
    </citation>
    <scope>NUCLEOTIDE SEQUENCE [LARGE SCALE GENOMIC DNA]</scope>
    <source>
        <strain evidence="1">TK-2024</strain>
        <tissue evidence="1">Old leaves</tissue>
    </source>
</reference>
<dbReference type="PANTHER" id="PTHR33710">
    <property type="entry name" value="BNAC02G09200D PROTEIN"/>
    <property type="match status" value="1"/>
</dbReference>
<comment type="caution">
    <text evidence="1">The sequence shown here is derived from an EMBL/GenBank/DDBJ whole genome shotgun (WGS) entry which is preliminary data.</text>
</comment>
<dbReference type="Proteomes" id="UP001472677">
    <property type="component" value="Unassembled WGS sequence"/>
</dbReference>
<name>A0ABR2AUV8_9ROSI</name>
<sequence length="225" mass="25232">MSGGMEGDARDNQFHAMVFSSEDDDSRYDSYWDDMGDADMDAFGVDEGVASSEFRVESHGFSGGIWLLWNESVIVDISHVANQFIHGKVRAQLALLHPGDDEPWLTGGDFNALLEMTERVGGLVLHNGVSYSFLDFVSITGLLDLEFRGPPFTWSRGNLHQRLNRCLANLKWTSSFSHGFIQHLDKIGYDHVLSCCISRIIGVNHHLEHYGLLVHGRIIHNSPIF</sequence>
<dbReference type="Gene3D" id="3.60.10.10">
    <property type="entry name" value="Endonuclease/exonuclease/phosphatase"/>
    <property type="match status" value="1"/>
</dbReference>
<dbReference type="EMBL" id="JBBPBM010000286">
    <property type="protein sequence ID" value="KAK8497930.1"/>
    <property type="molecule type" value="Genomic_DNA"/>
</dbReference>
<evidence type="ECO:0000313" key="2">
    <source>
        <dbReference type="Proteomes" id="UP001472677"/>
    </source>
</evidence>
<organism evidence="1 2">
    <name type="scientific">Hibiscus sabdariffa</name>
    <name type="common">roselle</name>
    <dbReference type="NCBI Taxonomy" id="183260"/>
    <lineage>
        <taxon>Eukaryota</taxon>
        <taxon>Viridiplantae</taxon>
        <taxon>Streptophyta</taxon>
        <taxon>Embryophyta</taxon>
        <taxon>Tracheophyta</taxon>
        <taxon>Spermatophyta</taxon>
        <taxon>Magnoliopsida</taxon>
        <taxon>eudicotyledons</taxon>
        <taxon>Gunneridae</taxon>
        <taxon>Pentapetalae</taxon>
        <taxon>rosids</taxon>
        <taxon>malvids</taxon>
        <taxon>Malvales</taxon>
        <taxon>Malvaceae</taxon>
        <taxon>Malvoideae</taxon>
        <taxon>Hibiscus</taxon>
    </lineage>
</organism>
<evidence type="ECO:0000313" key="1">
    <source>
        <dbReference type="EMBL" id="KAK8497930.1"/>
    </source>
</evidence>
<keyword evidence="2" id="KW-1185">Reference proteome</keyword>
<gene>
    <name evidence="1" type="ORF">V6N12_063779</name>
</gene>
<dbReference type="PANTHER" id="PTHR33710:SF71">
    <property type="entry name" value="ENDONUCLEASE_EXONUCLEASE_PHOSPHATASE DOMAIN-CONTAINING PROTEIN"/>
    <property type="match status" value="1"/>
</dbReference>